<evidence type="ECO:0000256" key="2">
    <source>
        <dbReference type="ARBA" id="ARBA00012150"/>
    </source>
</evidence>
<dbReference type="GO" id="GO:0003998">
    <property type="term" value="F:acylphosphatase activity"/>
    <property type="evidence" value="ECO:0007669"/>
    <property type="project" value="UniProtKB-EC"/>
</dbReference>
<dbReference type="RefSeq" id="WP_050725719.1">
    <property type="nucleotide sequence ID" value="NZ_CP012332.1"/>
</dbReference>
<feature type="domain" description="Acylphosphatase-like" evidence="6">
    <location>
        <begin position="4"/>
        <end position="91"/>
    </location>
</feature>
<accession>A0A0K1PDC6</accession>
<reference evidence="7 8" key="1">
    <citation type="submission" date="2015-08" db="EMBL/GenBank/DDBJ databases">
        <authorList>
            <person name="Babu N.S."/>
            <person name="Beckwith C.J."/>
            <person name="Beseler K.G."/>
            <person name="Brison A."/>
            <person name="Carone J.V."/>
            <person name="Caskin T.P."/>
            <person name="Diamond M."/>
            <person name="Durham M.E."/>
            <person name="Foxe J.M."/>
            <person name="Go M."/>
            <person name="Henderson B.A."/>
            <person name="Jones I.B."/>
            <person name="McGettigan J.A."/>
            <person name="Micheletti S.J."/>
            <person name="Nasrallah M.E."/>
            <person name="Ortiz D."/>
            <person name="Piller C.R."/>
            <person name="Privatt S.R."/>
            <person name="Schneider S.L."/>
            <person name="Sharp S."/>
            <person name="Smith T.C."/>
            <person name="Stanton J.D."/>
            <person name="Ullery H.E."/>
            <person name="Wilson R.J."/>
            <person name="Serrano M.G."/>
            <person name="Buck G."/>
            <person name="Lee V."/>
            <person name="Wang Y."/>
            <person name="Carvalho R."/>
            <person name="Voegtly L."/>
            <person name="Shi R."/>
            <person name="Duckworth R."/>
            <person name="Johnson A."/>
            <person name="Loviza R."/>
            <person name="Walstead R."/>
            <person name="Shah Z."/>
            <person name="Kiflezghi M."/>
            <person name="Wade K."/>
            <person name="Ball S.L."/>
            <person name="Bradley K.W."/>
            <person name="Asai D.J."/>
            <person name="Bowman C.A."/>
            <person name="Russell D.A."/>
            <person name="Pope W.H."/>
            <person name="Jacobs-Sera D."/>
            <person name="Hendrix R.W."/>
            <person name="Hatfull G.F."/>
        </authorList>
    </citation>
    <scope>NUCLEOTIDE SEQUENCE [LARGE SCALE GENOMIC DNA]</scope>
    <source>
        <strain evidence="7 8">DSM 27710</strain>
    </source>
</reference>
<dbReference type="EC" id="3.6.1.7" evidence="2 4"/>
<evidence type="ECO:0000259" key="6">
    <source>
        <dbReference type="PROSITE" id="PS51160"/>
    </source>
</evidence>
<protein>
    <recommendedName>
        <fullName evidence="2 4">acylphosphatase</fullName>
        <ecNumber evidence="2 4">3.6.1.7</ecNumber>
    </recommendedName>
</protein>
<evidence type="ECO:0000313" key="7">
    <source>
        <dbReference type="EMBL" id="AKU91406.1"/>
    </source>
</evidence>
<dbReference type="Proteomes" id="UP000055590">
    <property type="component" value="Chromosome"/>
</dbReference>
<dbReference type="PROSITE" id="PS00151">
    <property type="entry name" value="ACYLPHOSPHATASE_2"/>
    <property type="match status" value="1"/>
</dbReference>
<dbReference type="Pfam" id="PF00708">
    <property type="entry name" value="Acylphosphatase"/>
    <property type="match status" value="1"/>
</dbReference>
<dbReference type="PRINTS" id="PR00112">
    <property type="entry name" value="ACYLPHPHTASE"/>
</dbReference>
<dbReference type="SUPFAM" id="SSF54975">
    <property type="entry name" value="Acylphosphatase/BLUF domain-like"/>
    <property type="match status" value="1"/>
</dbReference>
<sequence length="91" mass="10096">MNERVELRIVGKVQGVWYRASAAKAAQERGLVGWVRNMPDGSVEAIAEGPRPALESFIDWCRKGPPAARVDEVRESWSEAGGELTAFDVRR</sequence>
<dbReference type="PANTHER" id="PTHR47268">
    <property type="entry name" value="ACYLPHOSPHATASE"/>
    <property type="match status" value="1"/>
</dbReference>
<keyword evidence="4 7" id="KW-0378">Hydrolase</keyword>
<evidence type="ECO:0000313" key="8">
    <source>
        <dbReference type="Proteomes" id="UP000055590"/>
    </source>
</evidence>
<gene>
    <name evidence="7" type="ORF">AKJ08_1793</name>
</gene>
<comment type="catalytic activity">
    <reaction evidence="3 4">
        <text>an acyl phosphate + H2O = a carboxylate + phosphate + H(+)</text>
        <dbReference type="Rhea" id="RHEA:14965"/>
        <dbReference type="ChEBI" id="CHEBI:15377"/>
        <dbReference type="ChEBI" id="CHEBI:15378"/>
        <dbReference type="ChEBI" id="CHEBI:29067"/>
        <dbReference type="ChEBI" id="CHEBI:43474"/>
        <dbReference type="ChEBI" id="CHEBI:59918"/>
        <dbReference type="EC" id="3.6.1.7"/>
    </reaction>
</comment>
<evidence type="ECO:0000256" key="1">
    <source>
        <dbReference type="ARBA" id="ARBA00005614"/>
    </source>
</evidence>
<dbReference type="InterPro" id="IPR036046">
    <property type="entry name" value="Acylphosphatase-like_dom_sf"/>
</dbReference>
<evidence type="ECO:0000256" key="3">
    <source>
        <dbReference type="ARBA" id="ARBA00047645"/>
    </source>
</evidence>
<dbReference type="InterPro" id="IPR001792">
    <property type="entry name" value="Acylphosphatase-like_dom"/>
</dbReference>
<name>A0A0K1PDC6_9BACT</name>
<feature type="active site" evidence="4">
    <location>
        <position position="19"/>
    </location>
</feature>
<dbReference type="PANTHER" id="PTHR47268:SF4">
    <property type="entry name" value="ACYLPHOSPHATASE"/>
    <property type="match status" value="1"/>
</dbReference>
<feature type="active site" evidence="4">
    <location>
        <position position="37"/>
    </location>
</feature>
<proteinExistence type="inferred from homology"/>
<evidence type="ECO:0000256" key="5">
    <source>
        <dbReference type="RuleBase" id="RU004168"/>
    </source>
</evidence>
<dbReference type="AlphaFoldDB" id="A0A0K1PDC6"/>
<dbReference type="OrthoDB" id="5295388at2"/>
<dbReference type="InterPro" id="IPR017968">
    <property type="entry name" value="Acylphosphatase_CS"/>
</dbReference>
<evidence type="ECO:0000256" key="4">
    <source>
        <dbReference type="PROSITE-ProRule" id="PRU00520"/>
    </source>
</evidence>
<comment type="similarity">
    <text evidence="1 5">Belongs to the acylphosphatase family.</text>
</comment>
<dbReference type="PROSITE" id="PS51160">
    <property type="entry name" value="ACYLPHOSPHATASE_3"/>
    <property type="match status" value="1"/>
</dbReference>
<dbReference type="PATRIC" id="fig|1391653.3.peg.1880"/>
<keyword evidence="8" id="KW-1185">Reference proteome</keyword>
<dbReference type="KEGG" id="vin:AKJ08_1793"/>
<dbReference type="STRING" id="1391653.AKJ08_1793"/>
<dbReference type="Gene3D" id="3.30.70.100">
    <property type="match status" value="1"/>
</dbReference>
<organism evidence="7 8">
    <name type="scientific">Vulgatibacter incomptus</name>
    <dbReference type="NCBI Taxonomy" id="1391653"/>
    <lineage>
        <taxon>Bacteria</taxon>
        <taxon>Pseudomonadati</taxon>
        <taxon>Myxococcota</taxon>
        <taxon>Myxococcia</taxon>
        <taxon>Myxococcales</taxon>
        <taxon>Cystobacterineae</taxon>
        <taxon>Vulgatibacteraceae</taxon>
        <taxon>Vulgatibacter</taxon>
    </lineage>
</organism>
<dbReference type="EMBL" id="CP012332">
    <property type="protein sequence ID" value="AKU91406.1"/>
    <property type="molecule type" value="Genomic_DNA"/>
</dbReference>
<dbReference type="InterPro" id="IPR020456">
    <property type="entry name" value="Acylphosphatase"/>
</dbReference>